<dbReference type="PROSITE" id="PS00764">
    <property type="entry name" value="ENDONUCLEASE_III_1"/>
    <property type="match status" value="1"/>
</dbReference>
<dbReference type="InterPro" id="IPR011257">
    <property type="entry name" value="DNA_glycosylase"/>
</dbReference>
<dbReference type="GO" id="GO:0032357">
    <property type="term" value="F:oxidized purine DNA binding"/>
    <property type="evidence" value="ECO:0007669"/>
    <property type="project" value="TreeGrafter"/>
</dbReference>
<keyword evidence="9" id="KW-0378">Hydrolase</keyword>
<dbReference type="NCBIfam" id="NF008132">
    <property type="entry name" value="PRK10880.1"/>
    <property type="match status" value="1"/>
</dbReference>
<dbReference type="SMART" id="SM00525">
    <property type="entry name" value="FES"/>
    <property type="match status" value="1"/>
</dbReference>
<dbReference type="InterPro" id="IPR003651">
    <property type="entry name" value="Endonuclease3_FeS-loop_motif"/>
</dbReference>
<keyword evidence="11" id="KW-0411">Iron-sulfur</keyword>
<dbReference type="InterPro" id="IPR004035">
    <property type="entry name" value="Endouclease-III_FeS-bd_BS"/>
</dbReference>
<comment type="cofactor">
    <cofactor evidence="14">
        <name>[4Fe-4S] cluster</name>
        <dbReference type="ChEBI" id="CHEBI:49883"/>
    </cofactor>
    <text evidence="14">Binds 1 [4Fe-4S] cluster.</text>
</comment>
<dbReference type="Proteomes" id="UP000092626">
    <property type="component" value="Unassembled WGS sequence"/>
</dbReference>
<evidence type="ECO:0000256" key="2">
    <source>
        <dbReference type="ARBA" id="ARBA00002933"/>
    </source>
</evidence>
<dbReference type="Gene3D" id="1.10.1670.10">
    <property type="entry name" value="Helix-hairpin-Helix base-excision DNA repair enzymes (C-terminal)"/>
    <property type="match status" value="1"/>
</dbReference>
<dbReference type="Pfam" id="PF00730">
    <property type="entry name" value="HhH-GPD"/>
    <property type="match status" value="1"/>
</dbReference>
<keyword evidence="10 14" id="KW-0408">Iron</keyword>
<evidence type="ECO:0000256" key="1">
    <source>
        <dbReference type="ARBA" id="ARBA00000843"/>
    </source>
</evidence>
<accession>A0A1A7PJK9</accession>
<evidence type="ECO:0000259" key="15">
    <source>
        <dbReference type="SMART" id="SM00478"/>
    </source>
</evidence>
<evidence type="ECO:0000256" key="14">
    <source>
        <dbReference type="RuleBase" id="RU365096"/>
    </source>
</evidence>
<dbReference type="PATRIC" id="fig|505345.6.peg.2291"/>
<dbReference type="InterPro" id="IPR044298">
    <property type="entry name" value="MIG/MutY"/>
</dbReference>
<dbReference type="GO" id="GO:0000701">
    <property type="term" value="F:purine-specific mismatch base pair DNA N-glycosylase activity"/>
    <property type="evidence" value="ECO:0007669"/>
    <property type="project" value="UniProtKB-EC"/>
</dbReference>
<evidence type="ECO:0000256" key="13">
    <source>
        <dbReference type="ARBA" id="ARBA00023295"/>
    </source>
</evidence>
<dbReference type="AlphaFoldDB" id="A0A1A7PJK9"/>
<dbReference type="SUPFAM" id="SSF48150">
    <property type="entry name" value="DNA-glycosylase"/>
    <property type="match status" value="1"/>
</dbReference>
<comment type="catalytic activity">
    <reaction evidence="1 14">
        <text>Hydrolyzes free adenine bases from 7,8-dihydro-8-oxoguanine:adenine mismatched double-stranded DNA, leaving an apurinic site.</text>
        <dbReference type="EC" id="3.2.2.31"/>
    </reaction>
</comment>
<evidence type="ECO:0000256" key="3">
    <source>
        <dbReference type="ARBA" id="ARBA00008343"/>
    </source>
</evidence>
<organism evidence="16 17">
    <name type="scientific">Gallibacterium genomosp. 3</name>
    <dbReference type="NCBI Taxonomy" id="505345"/>
    <lineage>
        <taxon>Bacteria</taxon>
        <taxon>Pseudomonadati</taxon>
        <taxon>Pseudomonadota</taxon>
        <taxon>Gammaproteobacteria</taxon>
        <taxon>Pasteurellales</taxon>
        <taxon>Pasteurellaceae</taxon>
        <taxon>Gallibacterium</taxon>
    </lineage>
</organism>
<keyword evidence="7" id="KW-0479">Metal-binding</keyword>
<dbReference type="InterPro" id="IPR003265">
    <property type="entry name" value="HhH-GPD_domain"/>
</dbReference>
<dbReference type="InterPro" id="IPR015797">
    <property type="entry name" value="NUDIX_hydrolase-like_dom_sf"/>
</dbReference>
<evidence type="ECO:0000256" key="5">
    <source>
        <dbReference type="ARBA" id="ARBA00022023"/>
    </source>
</evidence>
<evidence type="ECO:0000313" key="16">
    <source>
        <dbReference type="EMBL" id="OBX01862.1"/>
    </source>
</evidence>
<dbReference type="Pfam" id="PF14815">
    <property type="entry name" value="NUDIX_4"/>
    <property type="match status" value="1"/>
</dbReference>
<evidence type="ECO:0000256" key="4">
    <source>
        <dbReference type="ARBA" id="ARBA00012045"/>
    </source>
</evidence>
<dbReference type="RefSeq" id="WP_065238225.1">
    <property type="nucleotide sequence ID" value="NZ_JTJR01000054.1"/>
</dbReference>
<dbReference type="EC" id="3.2.2.31" evidence="4 14"/>
<evidence type="ECO:0000256" key="11">
    <source>
        <dbReference type="ARBA" id="ARBA00023014"/>
    </source>
</evidence>
<sequence length="375" mass="42842">MWLAESTPDAPFASAVLSWYEKYGRKTLPWQVNKSLYGVWLSEIMLQQTQVVTVIPYFERFIQQFPTITSLANAPLDEVLHLWTGLGYYARARNLHRAAQIIRDQYQGDFPTRFEQVFGLPGIGLSTAGAILSSCLDAPYPILDGNVKRVLSRHFAIEGWPGEKSVETQLWQQSAMVTPQSQVTAFNQAMMDLGAMVCTRTKPKCSLCPLAKNCIAYYEESWSQFPGKKPKKALPERESYFLLWMQGTQVLLQQRPAEGLWGGLYCFPQFENRDDLESFVQQNKIQIVDELSIFRHTFSHFHLDIHPIVVTNLSSLSLENKNVAENCAEYKQRVQNESEYWYDLADFSPPKIGLATPVKNLLRQLSANLAIKQMK</sequence>
<gene>
    <name evidence="16" type="ORF">QV06_11275</name>
</gene>
<evidence type="ECO:0000256" key="8">
    <source>
        <dbReference type="ARBA" id="ARBA00022763"/>
    </source>
</evidence>
<evidence type="ECO:0000256" key="9">
    <source>
        <dbReference type="ARBA" id="ARBA00022801"/>
    </source>
</evidence>
<keyword evidence="8 14" id="KW-0227">DNA damage</keyword>
<dbReference type="InterPro" id="IPR005760">
    <property type="entry name" value="A/G_AdeGlyc_MutY"/>
</dbReference>
<comment type="similarity">
    <text evidence="3 14">Belongs to the Nth/MutY family.</text>
</comment>
<dbReference type="Gene3D" id="3.90.79.10">
    <property type="entry name" value="Nucleoside Triphosphate Pyrophosphohydrolase"/>
    <property type="match status" value="1"/>
</dbReference>
<dbReference type="CDD" id="cd03431">
    <property type="entry name" value="NUDIX_DNA_Glycosylase_C-MutY"/>
    <property type="match status" value="1"/>
</dbReference>
<dbReference type="GO" id="GO:0051539">
    <property type="term" value="F:4 iron, 4 sulfur cluster binding"/>
    <property type="evidence" value="ECO:0007669"/>
    <property type="project" value="UniProtKB-UniRule"/>
</dbReference>
<dbReference type="Gene3D" id="1.10.340.30">
    <property type="entry name" value="Hypothetical protein, domain 2"/>
    <property type="match status" value="1"/>
</dbReference>
<evidence type="ECO:0000313" key="17">
    <source>
        <dbReference type="Proteomes" id="UP000092626"/>
    </source>
</evidence>
<dbReference type="PANTHER" id="PTHR42944">
    <property type="entry name" value="ADENINE DNA GLYCOSYLASE"/>
    <property type="match status" value="1"/>
</dbReference>
<proteinExistence type="inferred from homology"/>
<comment type="function">
    <text evidence="2">Adenine glycosylase active on G-A mispairs. MutY also corrects error-prone DNA synthesis past GO lesions which are due to the oxidatively damaged form of guanine: 7,8-dihydro-8-oxoguanine (8-oxo-dGTP).</text>
</comment>
<dbReference type="GO" id="GO:0006298">
    <property type="term" value="P:mismatch repair"/>
    <property type="evidence" value="ECO:0007669"/>
    <property type="project" value="TreeGrafter"/>
</dbReference>
<dbReference type="GO" id="GO:0035485">
    <property type="term" value="F:adenine/guanine mispair binding"/>
    <property type="evidence" value="ECO:0007669"/>
    <property type="project" value="TreeGrafter"/>
</dbReference>
<dbReference type="GO" id="GO:0046872">
    <property type="term" value="F:metal ion binding"/>
    <property type="evidence" value="ECO:0007669"/>
    <property type="project" value="UniProtKB-UniRule"/>
</dbReference>
<evidence type="ECO:0000256" key="10">
    <source>
        <dbReference type="ARBA" id="ARBA00023004"/>
    </source>
</evidence>
<dbReference type="NCBIfam" id="TIGR01084">
    <property type="entry name" value="mutY"/>
    <property type="match status" value="1"/>
</dbReference>
<evidence type="ECO:0000256" key="7">
    <source>
        <dbReference type="ARBA" id="ARBA00022723"/>
    </source>
</evidence>
<dbReference type="SMART" id="SM00478">
    <property type="entry name" value="ENDO3c"/>
    <property type="match status" value="1"/>
</dbReference>
<dbReference type="GO" id="GO:0034039">
    <property type="term" value="F:8-oxo-7,8-dihydroguanine DNA N-glycosylase activity"/>
    <property type="evidence" value="ECO:0007669"/>
    <property type="project" value="TreeGrafter"/>
</dbReference>
<keyword evidence="6" id="KW-0004">4Fe-4S</keyword>
<evidence type="ECO:0000256" key="12">
    <source>
        <dbReference type="ARBA" id="ARBA00023204"/>
    </source>
</evidence>
<evidence type="ECO:0000256" key="6">
    <source>
        <dbReference type="ARBA" id="ARBA00022485"/>
    </source>
</evidence>
<dbReference type="FunFam" id="1.10.340.30:FF:000002">
    <property type="entry name" value="Adenine DNA glycosylase"/>
    <property type="match status" value="1"/>
</dbReference>
<name>A0A1A7PJK9_9PAST</name>
<dbReference type="GO" id="GO:0006284">
    <property type="term" value="P:base-excision repair"/>
    <property type="evidence" value="ECO:0007669"/>
    <property type="project" value="UniProtKB-UniRule"/>
</dbReference>
<protein>
    <recommendedName>
        <fullName evidence="5 14">Adenine DNA glycosylase</fullName>
        <ecNumber evidence="4 14">3.2.2.31</ecNumber>
    </recommendedName>
</protein>
<comment type="caution">
    <text evidence="16">The sequence shown here is derived from an EMBL/GenBank/DDBJ whole genome shotgun (WGS) entry which is preliminary data.</text>
</comment>
<dbReference type="STRING" id="505345.QV06_11275"/>
<keyword evidence="13 14" id="KW-0326">Glycosidase</keyword>
<dbReference type="SUPFAM" id="SSF55811">
    <property type="entry name" value="Nudix"/>
    <property type="match status" value="1"/>
</dbReference>
<dbReference type="PANTHER" id="PTHR42944:SF1">
    <property type="entry name" value="ADENINE DNA GLYCOSYLASE"/>
    <property type="match status" value="1"/>
</dbReference>
<dbReference type="FunFam" id="1.10.1670.10:FF:000002">
    <property type="entry name" value="Adenine DNA glycosylase"/>
    <property type="match status" value="1"/>
</dbReference>
<feature type="domain" description="HhH-GPD" evidence="15">
    <location>
        <begin position="45"/>
        <end position="196"/>
    </location>
</feature>
<dbReference type="InterPro" id="IPR029119">
    <property type="entry name" value="MutY_C"/>
</dbReference>
<dbReference type="CDD" id="cd00056">
    <property type="entry name" value="ENDO3c"/>
    <property type="match status" value="1"/>
</dbReference>
<reference evidence="16 17" key="1">
    <citation type="submission" date="2014-11" db="EMBL/GenBank/DDBJ databases">
        <title>Pan-genome of Gallibacterium spp.</title>
        <authorList>
            <person name="Kudirkiene E."/>
            <person name="Bojesen A.M."/>
        </authorList>
    </citation>
    <scope>NUCLEOTIDE SEQUENCE [LARGE SCALE GENOMIC DNA]</scope>
    <source>
        <strain evidence="16 17">59/S3/89</strain>
    </source>
</reference>
<dbReference type="EMBL" id="JTJR01000054">
    <property type="protein sequence ID" value="OBX01862.1"/>
    <property type="molecule type" value="Genomic_DNA"/>
</dbReference>
<dbReference type="InterPro" id="IPR023170">
    <property type="entry name" value="HhH_base_excis_C"/>
</dbReference>
<keyword evidence="12" id="KW-0234">DNA repair</keyword>